<dbReference type="Proteomes" id="UP000273119">
    <property type="component" value="Unassembled WGS sequence"/>
</dbReference>
<dbReference type="SUPFAM" id="SSF56235">
    <property type="entry name" value="N-terminal nucleophile aminohydrolases (Ntn hydrolases)"/>
    <property type="match status" value="1"/>
</dbReference>
<dbReference type="PANTHER" id="PTHR42824">
    <property type="entry name" value="GLUTAMINE AMIDOTRANSFERASE"/>
    <property type="match status" value="1"/>
</dbReference>
<evidence type="ECO:0000313" key="2">
    <source>
        <dbReference type="EMBL" id="RKW70803.1"/>
    </source>
</evidence>
<organism evidence="2 3">
    <name type="scientific">Galactobacter caseinivorans</name>
    <dbReference type="NCBI Taxonomy" id="2676123"/>
    <lineage>
        <taxon>Bacteria</taxon>
        <taxon>Bacillati</taxon>
        <taxon>Actinomycetota</taxon>
        <taxon>Actinomycetes</taxon>
        <taxon>Micrococcales</taxon>
        <taxon>Micrococcaceae</taxon>
        <taxon>Galactobacter</taxon>
    </lineage>
</organism>
<evidence type="ECO:0000259" key="1">
    <source>
        <dbReference type="PROSITE" id="PS51278"/>
    </source>
</evidence>
<gene>
    <name evidence="2" type="ORF">DWQ67_06845</name>
</gene>
<dbReference type="InterPro" id="IPR017932">
    <property type="entry name" value="GATase_2_dom"/>
</dbReference>
<comment type="caution">
    <text evidence="2">The sequence shown here is derived from an EMBL/GenBank/DDBJ whole genome shotgun (WGS) entry which is preliminary data.</text>
</comment>
<dbReference type="EMBL" id="QQXL01000003">
    <property type="protein sequence ID" value="RKW70803.1"/>
    <property type="molecule type" value="Genomic_DNA"/>
</dbReference>
<evidence type="ECO:0000313" key="3">
    <source>
        <dbReference type="Proteomes" id="UP000273119"/>
    </source>
</evidence>
<dbReference type="Gene3D" id="3.60.20.10">
    <property type="entry name" value="Glutamine Phosphoribosylpyrophosphate, subunit 1, domain 1"/>
    <property type="match status" value="1"/>
</dbReference>
<feature type="domain" description="Glutamine amidotransferase type-2" evidence="1">
    <location>
        <begin position="2"/>
        <end position="247"/>
    </location>
</feature>
<dbReference type="PANTHER" id="PTHR42824:SF1">
    <property type="entry name" value="GLUTAMINE AMIDOTRANSFERASE YAFJ-RELATED"/>
    <property type="match status" value="1"/>
</dbReference>
<sequence length="247" mass="26730">MCRLFGHVGTTHTTVSQVLGQDNDAFTALSGRHKDGWGLVGLERNGITRRGDTFAARDSLDYEAAARTLSSSGLLMHYRLASPGTPVIQENLHPFEATITGVGPVAFAHNGHVFDVPALRGLVAQHSDAPLRGTTDSESYAQLVFALMQQMGPERALSTAASMVQDVTDVVALNAILLTPTHLHALQWVEPTPRGDGFPSAPNPDLFAMRMRRSGGGVTVTSNEWEPTTLDWDEMPDRRVLSCERTA</sequence>
<dbReference type="AlphaFoldDB" id="A0A496PJX3"/>
<dbReference type="RefSeq" id="WP_121484829.1">
    <property type="nucleotide sequence ID" value="NZ_QQXL01000003.1"/>
</dbReference>
<dbReference type="PROSITE" id="PS51278">
    <property type="entry name" value="GATASE_TYPE_2"/>
    <property type="match status" value="1"/>
</dbReference>
<dbReference type="InterPro" id="IPR029055">
    <property type="entry name" value="Ntn_hydrolases_N"/>
</dbReference>
<proteinExistence type="predicted"/>
<keyword evidence="3" id="KW-1185">Reference proteome</keyword>
<name>A0A496PJX3_9MICC</name>
<dbReference type="Pfam" id="PF13522">
    <property type="entry name" value="GATase_6"/>
    <property type="match status" value="1"/>
</dbReference>
<protein>
    <recommendedName>
        <fullName evidence="1">Glutamine amidotransferase type-2 domain-containing protein</fullName>
    </recommendedName>
</protein>
<reference evidence="2 3" key="1">
    <citation type="submission" date="2018-07" db="EMBL/GenBank/DDBJ databases">
        <title>Arthrobacter sp. nov., isolated from raw cow's milk with high bacterial count.</title>
        <authorList>
            <person name="Hahne J."/>
            <person name="Isele D."/>
            <person name="Lipski A."/>
        </authorList>
    </citation>
    <scope>NUCLEOTIDE SEQUENCE [LARGE SCALE GENOMIC DNA]</scope>
    <source>
        <strain evidence="2 3">JZ R-183</strain>
    </source>
</reference>
<accession>A0A496PJX3</accession>